<proteinExistence type="predicted"/>
<feature type="compositionally biased region" description="Polar residues" evidence="1">
    <location>
        <begin position="47"/>
        <end position="61"/>
    </location>
</feature>
<dbReference type="STRING" id="481446.NIT7645_03019"/>
<reference evidence="3" key="1">
    <citation type="submission" date="2015-05" db="EMBL/GenBank/DDBJ databases">
        <authorList>
            <person name="Rodrigo-Torres Lidia"/>
            <person name="Arahal R.David."/>
        </authorList>
    </citation>
    <scope>NUCLEOTIDE SEQUENCE [LARGE SCALE GENOMIC DNA]</scope>
    <source>
        <strain evidence="3">CECT 7321</strain>
    </source>
</reference>
<keyword evidence="3" id="KW-1185">Reference proteome</keyword>
<name>A0A0H5D800_9RHOB</name>
<evidence type="ECO:0000256" key="1">
    <source>
        <dbReference type="SAM" id="MobiDB-lite"/>
    </source>
</evidence>
<dbReference type="Proteomes" id="UP000043764">
    <property type="component" value="Unassembled WGS sequence"/>
</dbReference>
<accession>A0A0H5D800</accession>
<dbReference type="RefSeq" id="WP_050674369.1">
    <property type="nucleotide sequence ID" value="NZ_CVRL01000045.1"/>
</dbReference>
<dbReference type="EMBL" id="CVRL01000045">
    <property type="protein sequence ID" value="CRL12838.1"/>
    <property type="molecule type" value="Genomic_DNA"/>
</dbReference>
<sequence length="265" mass="26660">MVNAKRSRLHAVAPAQTEDRPIGSGPAGSARSLRIDGVVSTDAGSGHSPNAGNQPARSSSEPVPFHGRGTATHAEGPKKSFLGLPPLTPIMKLGGAAAALGVVAVVLMVMQFGPDESSVDSAQKPKVAQLLTPQALAGLEPSATPAERTAAAQLLTAAAESAAPLGAEDALVAQMTAGTLAALRSGGSKSTSTAAETTAPASASQTHTALYGMVLRAVGQGQSPAYIDRMVNEAYRTQAITVPPTLIDAEGRVDTATILALFVGQ</sequence>
<evidence type="ECO:0000313" key="2">
    <source>
        <dbReference type="EMBL" id="CRL12838.1"/>
    </source>
</evidence>
<organism evidence="2 3">
    <name type="scientific">Phaeobacter italicus</name>
    <dbReference type="NCBI Taxonomy" id="481446"/>
    <lineage>
        <taxon>Bacteria</taxon>
        <taxon>Pseudomonadati</taxon>
        <taxon>Pseudomonadota</taxon>
        <taxon>Alphaproteobacteria</taxon>
        <taxon>Rhodobacterales</taxon>
        <taxon>Roseobacteraceae</taxon>
        <taxon>Phaeobacter</taxon>
    </lineage>
</organism>
<protein>
    <submittedName>
        <fullName evidence="2">Uncharacterized protein</fullName>
    </submittedName>
</protein>
<gene>
    <name evidence="2" type="ORF">NIT7321_03718</name>
</gene>
<dbReference type="AlphaFoldDB" id="A0A0H5D800"/>
<feature type="region of interest" description="Disordered" evidence="1">
    <location>
        <begin position="1"/>
        <end position="79"/>
    </location>
</feature>
<evidence type="ECO:0000313" key="3">
    <source>
        <dbReference type="Proteomes" id="UP000043764"/>
    </source>
</evidence>